<accession>A0A1T0CKD8</accession>
<dbReference type="STRING" id="90241.B0682_01070"/>
<evidence type="ECO:0000313" key="8">
    <source>
        <dbReference type="Proteomes" id="UP000191094"/>
    </source>
</evidence>
<dbReference type="InterPro" id="IPR010445">
    <property type="entry name" value="LapA_dom"/>
</dbReference>
<dbReference type="Proteomes" id="UP000191094">
    <property type="component" value="Unassembled WGS sequence"/>
</dbReference>
<name>A0A1T0CKD8_9GAMM</name>
<dbReference type="Pfam" id="PF06305">
    <property type="entry name" value="LapA_dom"/>
    <property type="match status" value="1"/>
</dbReference>
<protein>
    <recommendedName>
        <fullName evidence="6">Lipopolysaccharide assembly protein A domain-containing protein</fullName>
    </recommendedName>
</protein>
<comment type="caution">
    <text evidence="7">The sequence shown here is derived from an EMBL/GenBank/DDBJ whole genome shotgun (WGS) entry which is preliminary data.</text>
</comment>
<evidence type="ECO:0000256" key="5">
    <source>
        <dbReference type="SAM" id="Phobius"/>
    </source>
</evidence>
<evidence type="ECO:0000256" key="1">
    <source>
        <dbReference type="ARBA" id="ARBA00022475"/>
    </source>
</evidence>
<gene>
    <name evidence="7" type="ORF">B0682_01070</name>
</gene>
<keyword evidence="2 5" id="KW-0812">Transmembrane</keyword>
<evidence type="ECO:0000313" key="7">
    <source>
        <dbReference type="EMBL" id="OOS22826.1"/>
    </source>
</evidence>
<keyword evidence="4 5" id="KW-0472">Membrane</keyword>
<keyword evidence="8" id="KW-1185">Reference proteome</keyword>
<evidence type="ECO:0000256" key="4">
    <source>
        <dbReference type="ARBA" id="ARBA00023136"/>
    </source>
</evidence>
<proteinExistence type="predicted"/>
<reference evidence="7 8" key="1">
    <citation type="submission" date="2017-02" db="EMBL/GenBank/DDBJ databases">
        <title>Draft genome sequence of Moraxella lincolnii CCUG 9405T type strain.</title>
        <authorList>
            <person name="Salva-Serra F."/>
            <person name="Engstrom-Jakobsson H."/>
            <person name="Thorell K."/>
            <person name="Jaen-Luchoro D."/>
            <person name="Gonzales-Siles L."/>
            <person name="Karlsson R."/>
            <person name="Yazdan S."/>
            <person name="Boulund F."/>
            <person name="Johnning A."/>
            <person name="Engstrand L."/>
            <person name="Kristiansson E."/>
            <person name="Moore E."/>
        </authorList>
    </citation>
    <scope>NUCLEOTIDE SEQUENCE [LARGE SCALE GENOMIC DNA]</scope>
    <source>
        <strain evidence="7 8">CCUG 9405</strain>
    </source>
</reference>
<organism evidence="7 8">
    <name type="scientific">Lwoffella lincolnii</name>
    <dbReference type="NCBI Taxonomy" id="90241"/>
    <lineage>
        <taxon>Bacteria</taxon>
        <taxon>Pseudomonadati</taxon>
        <taxon>Pseudomonadota</taxon>
        <taxon>Gammaproteobacteria</taxon>
        <taxon>Moraxellales</taxon>
        <taxon>Moraxellaceae</taxon>
        <taxon>Lwoffella</taxon>
    </lineage>
</organism>
<sequence length="131" mass="14596">MRVVLMVVLVVFFAYALGLVIANSTELAVNLLFYQAPAMNLGLLLIIAISLGIVIGIFLSLLWFKVLQNKWEMGRLNRENTHLKTELARLTGAVEQQNAIISESANLNVLKTESQQENQQGAMVDKPSQHF</sequence>
<keyword evidence="3 5" id="KW-1133">Transmembrane helix</keyword>
<dbReference type="GO" id="GO:0005886">
    <property type="term" value="C:plasma membrane"/>
    <property type="evidence" value="ECO:0007669"/>
    <property type="project" value="InterPro"/>
</dbReference>
<dbReference type="AlphaFoldDB" id="A0A1T0CKD8"/>
<feature type="domain" description="Lipopolysaccharide assembly protein A" evidence="6">
    <location>
        <begin position="23"/>
        <end position="87"/>
    </location>
</feature>
<evidence type="ECO:0000256" key="2">
    <source>
        <dbReference type="ARBA" id="ARBA00022692"/>
    </source>
</evidence>
<feature type="transmembrane region" description="Helical" evidence="5">
    <location>
        <begin position="42"/>
        <end position="64"/>
    </location>
</feature>
<dbReference type="OrthoDB" id="6658900at2"/>
<keyword evidence="1" id="KW-1003">Cell membrane</keyword>
<dbReference type="RefSeq" id="WP_078306245.1">
    <property type="nucleotide sequence ID" value="NZ_MUYT01000001.1"/>
</dbReference>
<evidence type="ECO:0000256" key="3">
    <source>
        <dbReference type="ARBA" id="ARBA00022989"/>
    </source>
</evidence>
<evidence type="ECO:0000259" key="6">
    <source>
        <dbReference type="Pfam" id="PF06305"/>
    </source>
</evidence>
<dbReference type="EMBL" id="MUYT01000001">
    <property type="protein sequence ID" value="OOS22826.1"/>
    <property type="molecule type" value="Genomic_DNA"/>
</dbReference>